<sequence length="45" mass="4873">MKRVGRPEEVAVVIAIFASSTYIDVNWGIDKSSTQLETCGATLQS</sequence>
<dbReference type="AlphaFoldDB" id="G7VGA3"/>
<dbReference type="HOGENOM" id="CLU_3194640_0_0_2"/>
<dbReference type="RefSeq" id="WP_014287642.1">
    <property type="nucleotide sequence ID" value="NC_016645.1"/>
</dbReference>
<accession>G7VGA3</accession>
<gene>
    <name evidence="1" type="ORF">P186_0360</name>
</gene>
<proteinExistence type="predicted"/>
<organism evidence="1 2">
    <name type="scientific">Pyrobaculum ferrireducens</name>
    <dbReference type="NCBI Taxonomy" id="1104324"/>
    <lineage>
        <taxon>Archaea</taxon>
        <taxon>Thermoproteota</taxon>
        <taxon>Thermoprotei</taxon>
        <taxon>Thermoproteales</taxon>
        <taxon>Thermoproteaceae</taxon>
        <taxon>Pyrobaculum</taxon>
    </lineage>
</organism>
<dbReference type="BioCyc" id="PSP1104324:GJSN-349-MONOMER"/>
<evidence type="ECO:0000313" key="1">
    <source>
        <dbReference type="EMBL" id="AET31814.1"/>
    </source>
</evidence>
<evidence type="ECO:0000313" key="2">
    <source>
        <dbReference type="Proteomes" id="UP000005867"/>
    </source>
</evidence>
<dbReference type="STRING" id="1104324.P186_0360"/>
<keyword evidence="2" id="KW-1185">Reference proteome</keyword>
<dbReference type="Proteomes" id="UP000005867">
    <property type="component" value="Chromosome"/>
</dbReference>
<protein>
    <submittedName>
        <fullName evidence="1">Uncharacterized protein</fullName>
    </submittedName>
</protein>
<dbReference type="KEGG" id="pyr:P186_0360"/>
<dbReference type="EMBL" id="CP003098">
    <property type="protein sequence ID" value="AET31814.1"/>
    <property type="molecule type" value="Genomic_DNA"/>
</dbReference>
<name>G7VGA3_9CREN</name>
<reference evidence="1 2" key="1">
    <citation type="journal article" date="2012" name="J. Bacteriol.">
        <title>Complete genome sequence of strain 1860, a crenarchaeon of the genus pyrobaculum able to grow with various electron acceptors.</title>
        <authorList>
            <person name="Mardanov A.V."/>
            <person name="Gumerov V.M."/>
            <person name="Slobodkina G.B."/>
            <person name="Beletsky A.V."/>
            <person name="Bonch-Osmolovskaya E.A."/>
            <person name="Ravin N.V."/>
            <person name="Skryabin K.G."/>
        </authorList>
    </citation>
    <scope>NUCLEOTIDE SEQUENCE [LARGE SCALE GENOMIC DNA]</scope>
    <source>
        <strain evidence="1 2">1860</strain>
    </source>
</reference>
<dbReference type="GeneID" id="43500873"/>